<reference evidence="2" key="1">
    <citation type="submission" date="2022-01" db="EMBL/GenBank/DDBJ databases">
        <title>Collection of gut derived symbiotic bacterial strains cultured from healthy donors.</title>
        <authorList>
            <person name="Lin H."/>
            <person name="Kohout C."/>
            <person name="Waligurski E."/>
            <person name="Pamer E.G."/>
        </authorList>
    </citation>
    <scope>NUCLEOTIDE SEQUENCE</scope>
    <source>
        <strain evidence="2">DFI.7.46</strain>
    </source>
</reference>
<proteinExistence type="predicted"/>
<organism evidence="2 3">
    <name type="scientific">Varibaculum cambriense</name>
    <dbReference type="NCBI Taxonomy" id="184870"/>
    <lineage>
        <taxon>Bacteria</taxon>
        <taxon>Bacillati</taxon>
        <taxon>Actinomycetota</taxon>
        <taxon>Actinomycetes</taxon>
        <taxon>Actinomycetales</taxon>
        <taxon>Actinomycetaceae</taxon>
        <taxon>Varibaculum</taxon>
    </lineage>
</organism>
<gene>
    <name evidence="2" type="ORF">L0M99_05180</name>
</gene>
<protein>
    <submittedName>
        <fullName evidence="2">FABP family protein</fullName>
    </submittedName>
</protein>
<dbReference type="EMBL" id="JAKNHJ010000008">
    <property type="protein sequence ID" value="MCG4617882.1"/>
    <property type="molecule type" value="Genomic_DNA"/>
</dbReference>
<dbReference type="InterPro" id="IPR012674">
    <property type="entry name" value="Calycin"/>
</dbReference>
<feature type="compositionally biased region" description="Basic and acidic residues" evidence="1">
    <location>
        <begin position="211"/>
        <end position="236"/>
    </location>
</feature>
<evidence type="ECO:0000256" key="1">
    <source>
        <dbReference type="SAM" id="MobiDB-lite"/>
    </source>
</evidence>
<dbReference type="RefSeq" id="WP_238127987.1">
    <property type="nucleotide sequence ID" value="NZ_JAGZVZ010000006.1"/>
</dbReference>
<feature type="region of interest" description="Disordered" evidence="1">
    <location>
        <begin position="200"/>
        <end position="260"/>
    </location>
</feature>
<dbReference type="Gene3D" id="2.40.128.20">
    <property type="match status" value="1"/>
</dbReference>
<sequence length="260" mass="28173">MMDLPLGLAKELIPLAWLLGSWRGWGTARLPKDPDTESAEREECFIWQETTFRATGTSLQQATLTWLAEPVADKPDMQADAATGLKQLRRGALLWREDTSWRVTAAAPADSEQEARSRSRLTSAGGPYTAEVSWEAVSMGPRIMISSRRAPAPFEQLSRMMGLVSSELFWAQDSVLPGQEAESDFSARLLRLPVGEETLSAPGVTSLPAGEDPRNDLDKEEAAGATGEAKEEKDAEQAAGRQEAADSREETPGISGEEGA</sequence>
<dbReference type="AlphaFoldDB" id="A0AAJ1BDJ2"/>
<evidence type="ECO:0000313" key="2">
    <source>
        <dbReference type="EMBL" id="MCG4617882.1"/>
    </source>
</evidence>
<comment type="caution">
    <text evidence="2">The sequence shown here is derived from an EMBL/GenBank/DDBJ whole genome shotgun (WGS) entry which is preliminary data.</text>
</comment>
<evidence type="ECO:0000313" key="3">
    <source>
        <dbReference type="Proteomes" id="UP001200537"/>
    </source>
</evidence>
<name>A0AAJ1BDJ2_9ACTO</name>
<dbReference type="Proteomes" id="UP001200537">
    <property type="component" value="Unassembled WGS sequence"/>
</dbReference>
<accession>A0AAJ1BDJ2</accession>
<feature type="region of interest" description="Disordered" evidence="1">
    <location>
        <begin position="105"/>
        <end position="125"/>
    </location>
</feature>
<dbReference type="SUPFAM" id="SSF50814">
    <property type="entry name" value="Lipocalins"/>
    <property type="match status" value="1"/>
</dbReference>